<evidence type="ECO:0000259" key="11">
    <source>
        <dbReference type="PROSITE" id="PS50110"/>
    </source>
</evidence>
<dbReference type="PROSITE" id="PS50109">
    <property type="entry name" value="HIS_KIN"/>
    <property type="match status" value="1"/>
</dbReference>
<dbReference type="Pfam" id="PF00072">
    <property type="entry name" value="Response_reg"/>
    <property type="match status" value="2"/>
</dbReference>
<comment type="catalytic activity">
    <reaction evidence="1">
        <text>ATP + protein L-histidine = ADP + protein N-phospho-L-histidine.</text>
        <dbReference type="EC" id="2.7.13.3"/>
    </reaction>
</comment>
<evidence type="ECO:0000256" key="8">
    <source>
        <dbReference type="ARBA" id="ARBA00023012"/>
    </source>
</evidence>
<dbReference type="InterPro" id="IPR005467">
    <property type="entry name" value="His_kinase_dom"/>
</dbReference>
<evidence type="ECO:0000259" key="10">
    <source>
        <dbReference type="PROSITE" id="PS50109"/>
    </source>
</evidence>
<dbReference type="InterPro" id="IPR001610">
    <property type="entry name" value="PAC"/>
</dbReference>
<evidence type="ECO:0000259" key="13">
    <source>
        <dbReference type="PROSITE" id="PS50113"/>
    </source>
</evidence>
<dbReference type="RefSeq" id="WP_185674606.1">
    <property type="nucleotide sequence ID" value="NZ_JACHVB010000014.1"/>
</dbReference>
<dbReference type="InterPro" id="IPR035965">
    <property type="entry name" value="PAS-like_dom_sf"/>
</dbReference>
<dbReference type="SMART" id="SM00091">
    <property type="entry name" value="PAS"/>
    <property type="match status" value="2"/>
</dbReference>
<dbReference type="InterPro" id="IPR004358">
    <property type="entry name" value="Sig_transdc_His_kin-like_C"/>
</dbReference>
<evidence type="ECO:0000256" key="9">
    <source>
        <dbReference type="PROSITE-ProRule" id="PRU00169"/>
    </source>
</evidence>
<feature type="domain" description="PAS" evidence="12">
    <location>
        <begin position="261"/>
        <end position="331"/>
    </location>
</feature>
<dbReference type="InterPro" id="IPR000014">
    <property type="entry name" value="PAS"/>
</dbReference>
<feature type="domain" description="PAC" evidence="13">
    <location>
        <begin position="333"/>
        <end position="385"/>
    </location>
</feature>
<keyword evidence="6" id="KW-0418">Kinase</keyword>
<sequence>MISGSAWSNSPAAKMHKRRGFRILLVEDNPADVLILQEVLEDVKDFDFTLKHVSRMSECLTELSCEQYDAVLLDLGLPDSQGEQTCVNLKKAFPDVPVLVLTGLEDEEAGTRALRMGAQDFLRKNQFDGALLGRSIAYAVERQHIASELRNKTRQLAASESRIRQIIESSADAILVVDREEVVQFANPAAEEILDRRMLDLIGRPFAYPLAKDSRGEFEITHANGAVRIVEMCVVDTFWNEKEATLVTLRDVTVRKHNEAVLKRDAEILSRLRDAIIFTNLEAKILYWNEGATKLFGWSAEEMRGKSYLSRYPREEHAAIMKRLERMRQGHAIHSERAEVRKDGSRVWVEALAYSTQDEAGKPNGILVMFRDVSEKRKLEGQLHQAQKMEAIGTLAGGIAHDFNNIMMAINGYTQLASMASTQPEVREHLETVMRAGVRATALIKQILTFSRQQPLDRDTTKLYDVVQESISLLRASLPSTIEIVTRLEPAVPAVLANAGQIQQVLLNLGTNALHAMKGRTGHLEFCLEPFEVDSHVADQNPNLQPGKYVRISVSDDGHGMDKETLERIYDPFYTTKPVGEGTGLGLAVVHGIMKSHDGAITVYSQVGVGTTFRLYFPVHADRVVHVDDASAPVPQGNGERILIVDDEESLLLLGQKTLEMIGYQAEGCARVQDALDRVRQDPERYDLIITDETMPGMTGMDFAREVVKIRPGQRIILTTGYSAKLTPDVIEEAGISALLPKPHSINVLGALVHEVLK</sequence>
<dbReference type="Pfam" id="PF13188">
    <property type="entry name" value="PAS_8"/>
    <property type="match status" value="1"/>
</dbReference>
<dbReference type="GO" id="GO:0000155">
    <property type="term" value="F:phosphorelay sensor kinase activity"/>
    <property type="evidence" value="ECO:0007669"/>
    <property type="project" value="InterPro"/>
</dbReference>
<dbReference type="PRINTS" id="PR00344">
    <property type="entry name" value="BCTRLSENSOR"/>
</dbReference>
<dbReference type="InterPro" id="IPR001789">
    <property type="entry name" value="Sig_transdc_resp-reg_receiver"/>
</dbReference>
<evidence type="ECO:0000313" key="15">
    <source>
        <dbReference type="Proteomes" id="UP000546464"/>
    </source>
</evidence>
<feature type="domain" description="Response regulatory" evidence="11">
    <location>
        <begin position="22"/>
        <end position="139"/>
    </location>
</feature>
<dbReference type="Proteomes" id="UP000546464">
    <property type="component" value="Unassembled WGS sequence"/>
</dbReference>
<dbReference type="InterPro" id="IPR036890">
    <property type="entry name" value="HATPase_C_sf"/>
</dbReference>
<evidence type="ECO:0000256" key="1">
    <source>
        <dbReference type="ARBA" id="ARBA00000085"/>
    </source>
</evidence>
<protein>
    <recommendedName>
        <fullName evidence="2">histidine kinase</fullName>
        <ecNumber evidence="2">2.7.13.3</ecNumber>
    </recommendedName>
</protein>
<dbReference type="SMART" id="SM00388">
    <property type="entry name" value="HisKA"/>
    <property type="match status" value="1"/>
</dbReference>
<accession>A0A842HE32</accession>
<keyword evidence="3 9" id="KW-0597">Phosphoprotein</keyword>
<dbReference type="InterPro" id="IPR011006">
    <property type="entry name" value="CheY-like_superfamily"/>
</dbReference>
<evidence type="ECO:0000256" key="3">
    <source>
        <dbReference type="ARBA" id="ARBA00022553"/>
    </source>
</evidence>
<dbReference type="Gene3D" id="3.30.565.10">
    <property type="entry name" value="Histidine kinase-like ATPase, C-terminal domain"/>
    <property type="match status" value="1"/>
</dbReference>
<dbReference type="SUPFAM" id="SSF52172">
    <property type="entry name" value="CheY-like"/>
    <property type="match status" value="2"/>
</dbReference>
<dbReference type="AlphaFoldDB" id="A0A842HE32"/>
<dbReference type="GO" id="GO:0005524">
    <property type="term" value="F:ATP binding"/>
    <property type="evidence" value="ECO:0007669"/>
    <property type="project" value="UniProtKB-KW"/>
</dbReference>
<feature type="modified residue" description="4-aspartylphosphate" evidence="9">
    <location>
        <position position="74"/>
    </location>
</feature>
<dbReference type="Pfam" id="PF00512">
    <property type="entry name" value="HisKA"/>
    <property type="match status" value="1"/>
</dbReference>
<feature type="domain" description="Response regulatory" evidence="11">
    <location>
        <begin position="641"/>
        <end position="757"/>
    </location>
</feature>
<dbReference type="EMBL" id="JACHVB010000014">
    <property type="protein sequence ID" value="MBC2593601.1"/>
    <property type="molecule type" value="Genomic_DNA"/>
</dbReference>
<evidence type="ECO:0000313" key="14">
    <source>
        <dbReference type="EMBL" id="MBC2593601.1"/>
    </source>
</evidence>
<dbReference type="Pfam" id="PF02518">
    <property type="entry name" value="HATPase_c"/>
    <property type="match status" value="1"/>
</dbReference>
<dbReference type="EC" id="2.7.13.3" evidence="2"/>
<dbReference type="Pfam" id="PF00989">
    <property type="entry name" value="PAS"/>
    <property type="match status" value="1"/>
</dbReference>
<dbReference type="CDD" id="cd00130">
    <property type="entry name" value="PAS"/>
    <property type="match status" value="2"/>
</dbReference>
<dbReference type="PANTHER" id="PTHR43065:SF46">
    <property type="entry name" value="C4-DICARBOXYLATE TRANSPORT SENSOR PROTEIN DCTB"/>
    <property type="match status" value="1"/>
</dbReference>
<evidence type="ECO:0000256" key="2">
    <source>
        <dbReference type="ARBA" id="ARBA00012438"/>
    </source>
</evidence>
<dbReference type="PROSITE" id="PS50112">
    <property type="entry name" value="PAS"/>
    <property type="match status" value="2"/>
</dbReference>
<evidence type="ECO:0000256" key="5">
    <source>
        <dbReference type="ARBA" id="ARBA00022741"/>
    </source>
</evidence>
<dbReference type="InterPro" id="IPR003661">
    <property type="entry name" value="HisK_dim/P_dom"/>
</dbReference>
<dbReference type="PROSITE" id="PS50113">
    <property type="entry name" value="PAC"/>
    <property type="match status" value="1"/>
</dbReference>
<dbReference type="InterPro" id="IPR013767">
    <property type="entry name" value="PAS_fold"/>
</dbReference>
<keyword evidence="7" id="KW-0067">ATP-binding</keyword>
<dbReference type="InterPro" id="IPR036097">
    <property type="entry name" value="HisK_dim/P_sf"/>
</dbReference>
<dbReference type="InterPro" id="IPR000700">
    <property type="entry name" value="PAS-assoc_C"/>
</dbReference>
<dbReference type="InterPro" id="IPR003594">
    <property type="entry name" value="HATPase_dom"/>
</dbReference>
<dbReference type="SUPFAM" id="SSF55785">
    <property type="entry name" value="PYP-like sensor domain (PAS domain)"/>
    <property type="match status" value="2"/>
</dbReference>
<evidence type="ECO:0000256" key="7">
    <source>
        <dbReference type="ARBA" id="ARBA00022840"/>
    </source>
</evidence>
<evidence type="ECO:0000256" key="6">
    <source>
        <dbReference type="ARBA" id="ARBA00022777"/>
    </source>
</evidence>
<keyword evidence="15" id="KW-1185">Reference proteome</keyword>
<dbReference type="Gene3D" id="1.10.287.130">
    <property type="match status" value="1"/>
</dbReference>
<comment type="caution">
    <text evidence="14">The sequence shown here is derived from an EMBL/GenBank/DDBJ whole genome shotgun (WGS) entry which is preliminary data.</text>
</comment>
<feature type="modified residue" description="4-aspartylphosphate" evidence="9">
    <location>
        <position position="692"/>
    </location>
</feature>
<dbReference type="Gene3D" id="3.30.450.20">
    <property type="entry name" value="PAS domain"/>
    <property type="match status" value="2"/>
</dbReference>
<dbReference type="SMART" id="SM00387">
    <property type="entry name" value="HATPase_c"/>
    <property type="match status" value="1"/>
</dbReference>
<dbReference type="CDD" id="cd00156">
    <property type="entry name" value="REC"/>
    <property type="match status" value="2"/>
</dbReference>
<dbReference type="PANTHER" id="PTHR43065">
    <property type="entry name" value="SENSOR HISTIDINE KINASE"/>
    <property type="match status" value="1"/>
</dbReference>
<feature type="domain" description="PAS" evidence="12">
    <location>
        <begin position="159"/>
        <end position="210"/>
    </location>
</feature>
<dbReference type="SMART" id="SM00448">
    <property type="entry name" value="REC"/>
    <property type="match status" value="2"/>
</dbReference>
<dbReference type="SUPFAM" id="SSF55874">
    <property type="entry name" value="ATPase domain of HSP90 chaperone/DNA topoisomerase II/histidine kinase"/>
    <property type="match status" value="1"/>
</dbReference>
<dbReference type="Gene3D" id="3.40.50.2300">
    <property type="match status" value="2"/>
</dbReference>
<feature type="domain" description="Histidine kinase" evidence="10">
    <location>
        <begin position="398"/>
        <end position="621"/>
    </location>
</feature>
<reference evidence="14 15" key="1">
    <citation type="submission" date="2020-07" db="EMBL/GenBank/DDBJ databases">
        <authorList>
            <person name="Feng X."/>
        </authorList>
    </citation>
    <scope>NUCLEOTIDE SEQUENCE [LARGE SCALE GENOMIC DNA]</scope>
    <source>
        <strain evidence="14 15">JCM31066</strain>
    </source>
</reference>
<dbReference type="NCBIfam" id="TIGR00229">
    <property type="entry name" value="sensory_box"/>
    <property type="match status" value="2"/>
</dbReference>
<evidence type="ECO:0000259" key="12">
    <source>
        <dbReference type="PROSITE" id="PS50112"/>
    </source>
</evidence>
<dbReference type="SUPFAM" id="SSF47384">
    <property type="entry name" value="Homodimeric domain of signal transducing histidine kinase"/>
    <property type="match status" value="1"/>
</dbReference>
<proteinExistence type="predicted"/>
<dbReference type="PROSITE" id="PS50110">
    <property type="entry name" value="RESPONSE_REGULATORY"/>
    <property type="match status" value="2"/>
</dbReference>
<keyword evidence="4" id="KW-0808">Transferase</keyword>
<keyword evidence="5" id="KW-0547">Nucleotide-binding</keyword>
<evidence type="ECO:0000256" key="4">
    <source>
        <dbReference type="ARBA" id="ARBA00022679"/>
    </source>
</evidence>
<dbReference type="SMART" id="SM00086">
    <property type="entry name" value="PAC"/>
    <property type="match status" value="2"/>
</dbReference>
<organism evidence="14 15">
    <name type="scientific">Ruficoccus amylovorans</name>
    <dbReference type="NCBI Taxonomy" id="1804625"/>
    <lineage>
        <taxon>Bacteria</taxon>
        <taxon>Pseudomonadati</taxon>
        <taxon>Verrucomicrobiota</taxon>
        <taxon>Opitutia</taxon>
        <taxon>Puniceicoccales</taxon>
        <taxon>Cerasicoccaceae</taxon>
        <taxon>Ruficoccus</taxon>
    </lineage>
</organism>
<keyword evidence="8" id="KW-0902">Two-component regulatory system</keyword>
<gene>
    <name evidence="14" type="ORF">H5P28_04930</name>
</gene>
<name>A0A842HE32_9BACT</name>
<dbReference type="GO" id="GO:0006355">
    <property type="term" value="P:regulation of DNA-templated transcription"/>
    <property type="evidence" value="ECO:0007669"/>
    <property type="project" value="InterPro"/>
</dbReference>